<keyword evidence="5" id="KW-0325">Glycoprotein</keyword>
<feature type="transmembrane region" description="Helical" evidence="6">
    <location>
        <begin position="581"/>
        <end position="598"/>
    </location>
</feature>
<dbReference type="SUPFAM" id="SSF49265">
    <property type="entry name" value="Fibronectin type III"/>
    <property type="match status" value="3"/>
</dbReference>
<feature type="domain" description="Fibronectin type-III" evidence="7">
    <location>
        <begin position="176"/>
        <end position="274"/>
    </location>
</feature>
<feature type="domain" description="Fibronectin type-III" evidence="7">
    <location>
        <begin position="443"/>
        <end position="539"/>
    </location>
</feature>
<dbReference type="InterPro" id="IPR003961">
    <property type="entry name" value="FN3_dom"/>
</dbReference>
<dbReference type="OrthoDB" id="5968456at2759"/>
<keyword evidence="2" id="KW-0677">Repeat</keyword>
<dbReference type="GO" id="GO:0019955">
    <property type="term" value="F:cytokine binding"/>
    <property type="evidence" value="ECO:0007669"/>
    <property type="project" value="TreeGrafter"/>
</dbReference>
<dbReference type="InterPro" id="IPR036116">
    <property type="entry name" value="FN3_sf"/>
</dbReference>
<dbReference type="AlphaFoldDB" id="A0A7J5YLE7"/>
<accession>A0A7J5YLE7</accession>
<keyword evidence="4" id="KW-0675">Receptor</keyword>
<dbReference type="PANTHER" id="PTHR23036:SF193">
    <property type="entry name" value="INTERLEUKIN-6 RECEPTOR SUBUNIT BETA-LIKE"/>
    <property type="match status" value="1"/>
</dbReference>
<dbReference type="PROSITE" id="PS50853">
    <property type="entry name" value="FN3"/>
    <property type="match status" value="2"/>
</dbReference>
<evidence type="ECO:0000256" key="3">
    <source>
        <dbReference type="ARBA" id="ARBA00023157"/>
    </source>
</evidence>
<dbReference type="GO" id="GO:0004896">
    <property type="term" value="F:cytokine receptor activity"/>
    <property type="evidence" value="ECO:0007669"/>
    <property type="project" value="TreeGrafter"/>
</dbReference>
<name>A0A7J5YLE7_DISMA</name>
<dbReference type="InterPro" id="IPR013783">
    <property type="entry name" value="Ig-like_fold"/>
</dbReference>
<dbReference type="EMBL" id="JAAKFY010000012">
    <property type="protein sequence ID" value="KAF3849297.1"/>
    <property type="molecule type" value="Genomic_DNA"/>
</dbReference>
<keyword evidence="3" id="KW-1015">Disulfide bond</keyword>
<reference evidence="8 9" key="1">
    <citation type="submission" date="2020-03" db="EMBL/GenBank/DDBJ databases">
        <title>Dissostichus mawsoni Genome sequencing and assembly.</title>
        <authorList>
            <person name="Park H."/>
        </authorList>
    </citation>
    <scope>NUCLEOTIDE SEQUENCE [LARGE SCALE GENOMIC DNA]</scope>
    <source>
        <strain evidence="8">DM0001</strain>
        <tissue evidence="8">Muscle</tissue>
    </source>
</reference>
<evidence type="ECO:0000256" key="2">
    <source>
        <dbReference type="ARBA" id="ARBA00022737"/>
    </source>
</evidence>
<dbReference type="Proteomes" id="UP000518266">
    <property type="component" value="Unassembled WGS sequence"/>
</dbReference>
<feature type="transmembrane region" description="Helical" evidence="6">
    <location>
        <begin position="541"/>
        <end position="561"/>
    </location>
</feature>
<evidence type="ECO:0000313" key="9">
    <source>
        <dbReference type="Proteomes" id="UP000518266"/>
    </source>
</evidence>
<protein>
    <recommendedName>
        <fullName evidence="7">Fibronectin type-III domain-containing protein</fullName>
    </recommendedName>
</protein>
<dbReference type="Pfam" id="PF00041">
    <property type="entry name" value="fn3"/>
    <property type="match status" value="2"/>
</dbReference>
<evidence type="ECO:0000256" key="1">
    <source>
        <dbReference type="ARBA" id="ARBA00022729"/>
    </source>
</evidence>
<keyword evidence="6" id="KW-0812">Transmembrane</keyword>
<evidence type="ECO:0000256" key="5">
    <source>
        <dbReference type="ARBA" id="ARBA00023180"/>
    </source>
</evidence>
<comment type="caution">
    <text evidence="8">The sequence shown here is derived from an EMBL/GenBank/DDBJ whole genome shotgun (WGS) entry which is preliminary data.</text>
</comment>
<dbReference type="SMART" id="SM00060">
    <property type="entry name" value="FN3"/>
    <property type="match status" value="2"/>
</dbReference>
<evidence type="ECO:0000256" key="6">
    <source>
        <dbReference type="SAM" id="Phobius"/>
    </source>
</evidence>
<evidence type="ECO:0000256" key="4">
    <source>
        <dbReference type="ARBA" id="ARBA00023170"/>
    </source>
</evidence>
<evidence type="ECO:0000259" key="7">
    <source>
        <dbReference type="PROSITE" id="PS50853"/>
    </source>
</evidence>
<proteinExistence type="predicted"/>
<keyword evidence="9" id="KW-1185">Reference proteome</keyword>
<dbReference type="GO" id="GO:0043235">
    <property type="term" value="C:receptor complex"/>
    <property type="evidence" value="ECO:0007669"/>
    <property type="project" value="TreeGrafter"/>
</dbReference>
<dbReference type="GO" id="GO:0009897">
    <property type="term" value="C:external side of plasma membrane"/>
    <property type="evidence" value="ECO:0007669"/>
    <property type="project" value="TreeGrafter"/>
</dbReference>
<evidence type="ECO:0000313" key="8">
    <source>
        <dbReference type="EMBL" id="KAF3849297.1"/>
    </source>
</evidence>
<dbReference type="CDD" id="cd00063">
    <property type="entry name" value="FN3"/>
    <property type="match status" value="2"/>
</dbReference>
<keyword evidence="1" id="KW-0732">Signal</keyword>
<gene>
    <name evidence="8" type="ORF">F7725_015794</name>
</gene>
<dbReference type="InterPro" id="IPR050379">
    <property type="entry name" value="Type-I_Cytokine_Rcpt"/>
</dbReference>
<organism evidence="8 9">
    <name type="scientific">Dissostichus mawsoni</name>
    <name type="common">Antarctic cod</name>
    <dbReference type="NCBI Taxonomy" id="36200"/>
    <lineage>
        <taxon>Eukaryota</taxon>
        <taxon>Metazoa</taxon>
        <taxon>Chordata</taxon>
        <taxon>Craniata</taxon>
        <taxon>Vertebrata</taxon>
        <taxon>Euteleostomi</taxon>
        <taxon>Actinopterygii</taxon>
        <taxon>Neopterygii</taxon>
        <taxon>Teleostei</taxon>
        <taxon>Neoteleostei</taxon>
        <taxon>Acanthomorphata</taxon>
        <taxon>Eupercaria</taxon>
        <taxon>Perciformes</taxon>
        <taxon>Notothenioidei</taxon>
        <taxon>Nototheniidae</taxon>
        <taxon>Dissostichus</taxon>
    </lineage>
</organism>
<sequence>MVGSGFLLAFLDSKCTSYGIKSYVFLLGVILVYYTALSSHVQALKVNCKSKNLSSKYQHCGINPGKNTFESSQIESLDWRLTFNCDSTLPLLAGVHDLDCFGKHPTSYRCVWKPGNSASEKRYTLIIKQPVLSSSPSKIKHCKAYSTSQTNISEGIQLYENYNMTVEVFENIRCGPPHNVSFSRHSGKLDVSVKWQNEDGKAVQYYSVRYKALGSLSWSKHLMQSKNGKKCTVENLKSSLVYSVQIQCVTNARCPQCPWSETYTVPAELTTKPVMVNMKDTDIAKTKGRRLISLTWKFPAKELHDSYHVIIGKASGEAPRQRMITTEPEIRLALSYSEYHLNISAVNNASTSPAVSQTIPQREDTPGTGAGTLNVTVHNNTSFTISWKEDLIKNYPLEPYKRYSITLHTRPDKDTCNMKKVNNSESTYGRTHFYSIEGSPLSAPTNLSFYNVSLNSVELQWLSIPEDDIRGFLLGYIIYCTEYRGGATTERNITVDPMSNSYELGDLKDGTVYGVKISGFTEAGVGVQSTAILFKTNSQELSYLIGVITIFAVIGIVLIFGSPVIKRYSHFLSCMLNKLSLLYMFVLVNTYSTLLTLTRAKVILWPSIPNPGKSNAMQKIEEPCELELLGSINHLEVEEWDTNSLRIVEKQEVIPASPLPSMLPLLHASDDEEDSTEMTCNWIQGDTGDSTEEIPSDITGKILPDINRIDPQSSPFTFPCDYTTIEMFQQGIPQSMPARTSFSQDTESDPEDTEWTVVKSGLDYMSQFSTSPILDGKEISAIL</sequence>
<dbReference type="Gene3D" id="2.60.40.10">
    <property type="entry name" value="Immunoglobulins"/>
    <property type="match status" value="2"/>
</dbReference>
<keyword evidence="6" id="KW-1133">Transmembrane helix</keyword>
<keyword evidence="6" id="KW-0472">Membrane</keyword>
<dbReference type="PANTHER" id="PTHR23036">
    <property type="entry name" value="CYTOKINE RECEPTOR"/>
    <property type="match status" value="1"/>
</dbReference>